<feature type="compositionally biased region" description="Polar residues" evidence="5">
    <location>
        <begin position="1219"/>
        <end position="1237"/>
    </location>
</feature>
<reference evidence="7" key="1">
    <citation type="submission" date="2022-02" db="EMBL/GenBank/DDBJ databases">
        <authorList>
            <person name="King R."/>
        </authorList>
    </citation>
    <scope>NUCLEOTIDE SEQUENCE</scope>
</reference>
<dbReference type="EMBL" id="OU899035">
    <property type="protein sequence ID" value="CAH1726277.1"/>
    <property type="molecule type" value="Genomic_DNA"/>
</dbReference>
<reference evidence="7" key="2">
    <citation type="submission" date="2022-10" db="EMBL/GenBank/DDBJ databases">
        <authorList>
            <consortium name="ENA_rothamsted_submissions"/>
            <consortium name="culmorum"/>
            <person name="King R."/>
        </authorList>
    </citation>
    <scope>NUCLEOTIDE SEQUENCE</scope>
</reference>
<feature type="domain" description="MYND-type" evidence="6">
    <location>
        <begin position="1396"/>
        <end position="1434"/>
    </location>
</feature>
<evidence type="ECO:0000313" key="8">
    <source>
        <dbReference type="Proteomes" id="UP001154329"/>
    </source>
</evidence>
<protein>
    <recommendedName>
        <fullName evidence="6">MYND-type domain-containing protein</fullName>
    </recommendedName>
</protein>
<evidence type="ECO:0000256" key="4">
    <source>
        <dbReference type="PROSITE-ProRule" id="PRU00134"/>
    </source>
</evidence>
<dbReference type="PROSITE" id="PS50865">
    <property type="entry name" value="ZF_MYND_2"/>
    <property type="match status" value="1"/>
</dbReference>
<proteinExistence type="predicted"/>
<evidence type="ECO:0000259" key="6">
    <source>
        <dbReference type="PROSITE" id="PS50865"/>
    </source>
</evidence>
<feature type="region of interest" description="Disordered" evidence="5">
    <location>
        <begin position="1354"/>
        <end position="1378"/>
    </location>
</feature>
<organism evidence="7 8">
    <name type="scientific">Aphis gossypii</name>
    <name type="common">Cotton aphid</name>
    <dbReference type="NCBI Taxonomy" id="80765"/>
    <lineage>
        <taxon>Eukaryota</taxon>
        <taxon>Metazoa</taxon>
        <taxon>Ecdysozoa</taxon>
        <taxon>Arthropoda</taxon>
        <taxon>Hexapoda</taxon>
        <taxon>Insecta</taxon>
        <taxon>Pterygota</taxon>
        <taxon>Neoptera</taxon>
        <taxon>Paraneoptera</taxon>
        <taxon>Hemiptera</taxon>
        <taxon>Sternorrhyncha</taxon>
        <taxon>Aphidomorpha</taxon>
        <taxon>Aphidoidea</taxon>
        <taxon>Aphididae</taxon>
        <taxon>Aphidini</taxon>
        <taxon>Aphis</taxon>
        <taxon>Aphis</taxon>
    </lineage>
</organism>
<accession>A0A9P0J903</accession>
<keyword evidence="8" id="KW-1185">Reference proteome</keyword>
<feature type="compositionally biased region" description="Polar residues" evidence="5">
    <location>
        <begin position="1354"/>
        <end position="1372"/>
    </location>
</feature>
<keyword evidence="3" id="KW-0862">Zinc</keyword>
<sequence>MIPQIRIDETIQNTKELALEIVDDDDVGEIKSPRLIIDETVESNEESVLNISEEITVTQLNTDKCVNYVKDSALKIAGDGEEMIPQIRIDETIQNTKELVFEIVDDDDVGEIKSPRLIIDETVESIEESVLNISEEITVTQLNTDKCVNDVKDSALKIAGDGEEMIPQIRIDETIQNTKELVFEIVDDDDVGEIKSPRLIIDETVESIEESVLNISEEITVTQLNTDKCVNDVNDSALKIAGDGEEMIPQIRIDETIQNTKELVFEIVDDDDVGEIKSPRLIIDETVESIEESVLNISEEITVTQLNTDKCVNYVKDSALKIAGDGEEMIPQIRIDETIQNTKELVFEIVDDDDVGEIKSPRLIIDETVESIEESVLNISEEITVTQLNTDKCVNYVKDSALKIAGDGEEMIPQIRIDETIQNTKELVFEIVDDDDVGEIKSPRLIMDGNIENTKSSAFETNIDVINEIENTNDINQQSEILKHFINIVLKIGRLIDPEDKIFKNSIIKDLATYFLNDDFLSKVDVLFNTTESDLVGELIVKLLNMFNDSQFNMASFSGCLISVFREIALKSSIPPCRMKLKLIVFLDAIKKYIRVHDYGLYRSWFLPSMFFDWCFFVAYIFMNTNKDFIIDLNKKSIIKNATLYYNMVKQSRYVFINQGSKSKKTLKRSGIFELTRIDDLLEIDDVHTKKSDNQVTPNISVNILFKEPKHNKLKMKNENENCIETINLTTMAGDEEKECPTPVNYNIYVNPKYNFSKSFLKPLDFWFGFDVTELRNQLDATISNKSNESSNVVQNNTTNVDNNIQPIANNFVSEGTSVKNKSRKRKKSTQVESPRVYFTVANNPKQFNLTFGSSVVTQSSSSSRDPQNTSLLTNPQNTSCLAIPQSSKSSKAPRKSRSPKNLRKLSSSTIPQNEGLLTIPQNPYSPTVHQNSSSLTFPQYTNSSTVPTNRSSYSNNNLTNTQYQETFQTVIRQNPYSSTVPQNTSSLTMPQYSSSSAVSHNASLLTIPQNPHSPTVHQNSNSLTFPQRSRSSAVSQRPRSSAVPQSPRLSANPQCPSLMKILQNPYSQTVPQNSSSLTFPQRLRSLAVTQDPSLLTIPQNPYSPTVSLNSSSLTFPQYSSSLTVPSNQSSYYNNILSNTQYPESSQTVIPQNPYSPTVHQNSSSLTMPQHSSSLAVPQHLSPYYNNFSSNHTQIPIGFRKDSSISNTTQTSKSKSTSLPVNNNLQSSITTLPPDSSNKSSTMNAMCSMVANTCSSNASNTSNVNKNPCFGNSCRHYAHHTPYTGFIQSHKQSLYNENIPFTTSQHSNTPTCITNHMEPISRDVAGNTQTIEASINNAYIQQLNDKYNNINHGSSLVNQNNLQTPEYNSQVSPDLPDARLPNMPILQDSNTRNKTCMAANCTNISCFRCETCMAAFYCSTQCQTNDLHYHKNECQRF</sequence>
<evidence type="ECO:0000313" key="7">
    <source>
        <dbReference type="EMBL" id="CAH1726277.1"/>
    </source>
</evidence>
<evidence type="ECO:0000256" key="5">
    <source>
        <dbReference type="SAM" id="MobiDB-lite"/>
    </source>
</evidence>
<keyword evidence="1" id="KW-0479">Metal-binding</keyword>
<feature type="region of interest" description="Disordered" evidence="5">
    <location>
        <begin position="812"/>
        <end position="833"/>
    </location>
</feature>
<dbReference type="InterPro" id="IPR002893">
    <property type="entry name" value="Znf_MYND"/>
</dbReference>
<dbReference type="Pfam" id="PF01753">
    <property type="entry name" value="zf-MYND"/>
    <property type="match status" value="1"/>
</dbReference>
<feature type="compositionally biased region" description="Basic residues" evidence="5">
    <location>
        <begin position="892"/>
        <end position="904"/>
    </location>
</feature>
<feature type="compositionally biased region" description="Low complexity" evidence="5">
    <location>
        <begin position="1204"/>
        <end position="1218"/>
    </location>
</feature>
<dbReference type="PROSITE" id="PS01360">
    <property type="entry name" value="ZF_MYND_1"/>
    <property type="match status" value="1"/>
</dbReference>
<dbReference type="GO" id="GO:0008270">
    <property type="term" value="F:zinc ion binding"/>
    <property type="evidence" value="ECO:0007669"/>
    <property type="project" value="UniProtKB-KW"/>
</dbReference>
<keyword evidence="2 4" id="KW-0863">Zinc-finger</keyword>
<feature type="compositionally biased region" description="Polar residues" evidence="5">
    <location>
        <begin position="920"/>
        <end position="958"/>
    </location>
</feature>
<name>A0A9P0J903_APHGO</name>
<evidence type="ECO:0000256" key="2">
    <source>
        <dbReference type="ARBA" id="ARBA00022771"/>
    </source>
</evidence>
<dbReference type="Proteomes" id="UP001154329">
    <property type="component" value="Chromosome 2"/>
</dbReference>
<dbReference type="SUPFAM" id="SSF144232">
    <property type="entry name" value="HIT/MYND zinc finger-like"/>
    <property type="match status" value="1"/>
</dbReference>
<feature type="region of interest" description="Disordered" evidence="5">
    <location>
        <begin position="1006"/>
        <end position="1056"/>
    </location>
</feature>
<evidence type="ECO:0000256" key="1">
    <source>
        <dbReference type="ARBA" id="ARBA00022723"/>
    </source>
</evidence>
<feature type="region of interest" description="Disordered" evidence="5">
    <location>
        <begin position="1202"/>
        <end position="1237"/>
    </location>
</feature>
<feature type="region of interest" description="Disordered" evidence="5">
    <location>
        <begin position="857"/>
        <end position="958"/>
    </location>
</feature>
<evidence type="ECO:0000256" key="3">
    <source>
        <dbReference type="ARBA" id="ARBA00022833"/>
    </source>
</evidence>
<gene>
    <name evidence="7" type="ORF">APHIGO_LOCUS7193</name>
</gene>
<feature type="compositionally biased region" description="Polar residues" evidence="5">
    <location>
        <begin position="865"/>
        <end position="881"/>
    </location>
</feature>
<dbReference type="Gene3D" id="6.10.140.2220">
    <property type="match status" value="1"/>
</dbReference>